<reference evidence="1" key="1">
    <citation type="submission" date="2020-10" db="EMBL/GenBank/DDBJ databases">
        <authorList>
            <person name="Gilroy R."/>
        </authorList>
    </citation>
    <scope>NUCLEOTIDE SEQUENCE</scope>
    <source>
        <strain evidence="1">7293</strain>
    </source>
</reference>
<dbReference type="EMBL" id="JADIMT010000095">
    <property type="protein sequence ID" value="MBO8436987.1"/>
    <property type="molecule type" value="Genomic_DNA"/>
</dbReference>
<protein>
    <submittedName>
        <fullName evidence="1">Uncharacterized protein</fullName>
    </submittedName>
</protein>
<dbReference type="AlphaFoldDB" id="A0A9D9H6I7"/>
<accession>A0A9D9H6I7</accession>
<gene>
    <name evidence="1" type="ORF">IAA97_08420</name>
</gene>
<comment type="caution">
    <text evidence="1">The sequence shown here is derived from an EMBL/GenBank/DDBJ whole genome shotgun (WGS) entry which is preliminary data.</text>
</comment>
<evidence type="ECO:0000313" key="1">
    <source>
        <dbReference type="EMBL" id="MBO8436987.1"/>
    </source>
</evidence>
<name>A0A9D9H6I7_9SPIO</name>
<proteinExistence type="predicted"/>
<dbReference type="Proteomes" id="UP000823615">
    <property type="component" value="Unassembled WGS sequence"/>
</dbReference>
<organism evidence="1 2">
    <name type="scientific">Candidatus Ornithospirochaeta stercoripullorum</name>
    <dbReference type="NCBI Taxonomy" id="2840899"/>
    <lineage>
        <taxon>Bacteria</taxon>
        <taxon>Pseudomonadati</taxon>
        <taxon>Spirochaetota</taxon>
        <taxon>Spirochaetia</taxon>
        <taxon>Spirochaetales</taxon>
        <taxon>Spirochaetaceae</taxon>
        <taxon>Spirochaetaceae incertae sedis</taxon>
        <taxon>Candidatus Ornithospirochaeta</taxon>
    </lineage>
</organism>
<reference evidence="1" key="2">
    <citation type="journal article" date="2021" name="PeerJ">
        <title>Extensive microbial diversity within the chicken gut microbiome revealed by metagenomics and culture.</title>
        <authorList>
            <person name="Gilroy R."/>
            <person name="Ravi A."/>
            <person name="Getino M."/>
            <person name="Pursley I."/>
            <person name="Horton D.L."/>
            <person name="Alikhan N.F."/>
            <person name="Baker D."/>
            <person name="Gharbi K."/>
            <person name="Hall N."/>
            <person name="Watson M."/>
            <person name="Adriaenssens E.M."/>
            <person name="Foster-Nyarko E."/>
            <person name="Jarju S."/>
            <person name="Secka A."/>
            <person name="Antonio M."/>
            <person name="Oren A."/>
            <person name="Chaudhuri R.R."/>
            <person name="La Ragione R."/>
            <person name="Hildebrand F."/>
            <person name="Pallen M.J."/>
        </authorList>
    </citation>
    <scope>NUCLEOTIDE SEQUENCE</scope>
    <source>
        <strain evidence="1">7293</strain>
    </source>
</reference>
<sequence length="234" mass="25387">MDRRYFLSLYGEEERKHIEEDLELGAEMAIISCLPVVFRGSLPASDSLLLASCGFSALTGEEMYISSLEASLSGIEIISEADAAGQLSVLKGAEDGEGRLHVVTSASLSSYISSYPQRASRILLTGGSIISTGMEKRNTRAAWSLSAFLSSHAFVAMMGYGWKEVLSMLDDGKDIAITRTSLTTHIGRTLALEGCPVASSYSSAFPSRTGCIVYPSPEGQFSFLDKRFDYLRLY</sequence>
<evidence type="ECO:0000313" key="2">
    <source>
        <dbReference type="Proteomes" id="UP000823615"/>
    </source>
</evidence>